<name>A0ABS8GVV2_9FLAO</name>
<dbReference type="InterPro" id="IPR014031">
    <property type="entry name" value="Ketoacyl_synth_C"/>
</dbReference>
<protein>
    <recommendedName>
        <fullName evidence="8">3-oxoacyl-[acyl-carrier-protein] synthase 1</fullName>
        <ecNumber evidence="4">2.3.1.41</ecNumber>
    </recommendedName>
    <alternativeName>
        <fullName evidence="9">3-oxoacyl-[acyl-carrier-protein] synthase I</fullName>
    </alternativeName>
    <alternativeName>
        <fullName evidence="10">Beta-ketoacyl-ACP synthase I</fullName>
    </alternativeName>
</protein>
<dbReference type="CDD" id="cd00834">
    <property type="entry name" value="KAS_I_II"/>
    <property type="match status" value="1"/>
</dbReference>
<dbReference type="Proteomes" id="UP001197770">
    <property type="component" value="Unassembled WGS sequence"/>
</dbReference>
<dbReference type="InterPro" id="IPR016039">
    <property type="entry name" value="Thiolase-like"/>
</dbReference>
<evidence type="ECO:0000256" key="6">
    <source>
        <dbReference type="ARBA" id="ARBA00022679"/>
    </source>
</evidence>
<dbReference type="RefSeq" id="WP_228229767.1">
    <property type="nucleotide sequence ID" value="NZ_JAJGMW010000008.1"/>
</dbReference>
<evidence type="ECO:0000256" key="10">
    <source>
        <dbReference type="ARBA" id="ARBA00042143"/>
    </source>
</evidence>
<keyword evidence="16" id="KW-1185">Reference proteome</keyword>
<feature type="domain" description="Ketosynthase family 3 (KS3)" evidence="14">
    <location>
        <begin position="3"/>
        <end position="421"/>
    </location>
</feature>
<dbReference type="Gene3D" id="3.40.47.10">
    <property type="match status" value="2"/>
</dbReference>
<evidence type="ECO:0000256" key="7">
    <source>
        <dbReference type="ARBA" id="ARBA00023315"/>
    </source>
</evidence>
<comment type="similarity">
    <text evidence="2 13">Belongs to the thiolase-like superfamily. Beta-ketoacyl-ACP synthases family.</text>
</comment>
<evidence type="ECO:0000256" key="4">
    <source>
        <dbReference type="ARBA" id="ARBA00013191"/>
    </source>
</evidence>
<comment type="catalytic activity">
    <reaction evidence="12">
        <text>a fatty acyl-[ACP] + malonyl-[ACP] + H(+) = a 3-oxoacyl-[ACP] + holo-[ACP] + CO2</text>
        <dbReference type="Rhea" id="RHEA:22836"/>
        <dbReference type="Rhea" id="RHEA-COMP:9623"/>
        <dbReference type="Rhea" id="RHEA-COMP:9685"/>
        <dbReference type="Rhea" id="RHEA-COMP:9916"/>
        <dbReference type="Rhea" id="RHEA-COMP:14125"/>
        <dbReference type="ChEBI" id="CHEBI:15378"/>
        <dbReference type="ChEBI" id="CHEBI:16526"/>
        <dbReference type="ChEBI" id="CHEBI:64479"/>
        <dbReference type="ChEBI" id="CHEBI:78449"/>
        <dbReference type="ChEBI" id="CHEBI:78776"/>
        <dbReference type="ChEBI" id="CHEBI:138651"/>
        <dbReference type="EC" id="2.3.1.41"/>
    </reaction>
    <physiologicalReaction direction="left-to-right" evidence="12">
        <dbReference type="Rhea" id="RHEA:22837"/>
    </physiologicalReaction>
</comment>
<dbReference type="SUPFAM" id="SSF53901">
    <property type="entry name" value="Thiolase-like"/>
    <property type="match status" value="2"/>
</dbReference>
<evidence type="ECO:0000256" key="1">
    <source>
        <dbReference type="ARBA" id="ARBA00004496"/>
    </source>
</evidence>
<evidence type="ECO:0000259" key="14">
    <source>
        <dbReference type="PROSITE" id="PS52004"/>
    </source>
</evidence>
<dbReference type="PANTHER" id="PTHR11712:SF306">
    <property type="entry name" value="3-OXOACYL-[ACYL-CARRIER-PROTEIN] SYNTHASE 1"/>
    <property type="match status" value="1"/>
</dbReference>
<dbReference type="InterPro" id="IPR020841">
    <property type="entry name" value="PKS_Beta-ketoAc_synthase_dom"/>
</dbReference>
<gene>
    <name evidence="15" type="ORF">LLW17_08185</name>
</gene>
<keyword evidence="5" id="KW-0963">Cytoplasm</keyword>
<dbReference type="PROSITE" id="PS52004">
    <property type="entry name" value="KS3_2"/>
    <property type="match status" value="1"/>
</dbReference>
<evidence type="ECO:0000256" key="12">
    <source>
        <dbReference type="ARBA" id="ARBA00048506"/>
    </source>
</evidence>
<comment type="catalytic activity">
    <reaction evidence="11">
        <text>(3Z)-decenoyl-[ACP] + malonyl-[ACP] + H(+) = 3-oxo-(5Z)-dodecenoyl-[ACP] + holo-[ACP] + CO2</text>
        <dbReference type="Rhea" id="RHEA:54940"/>
        <dbReference type="Rhea" id="RHEA-COMP:9623"/>
        <dbReference type="Rhea" id="RHEA-COMP:9685"/>
        <dbReference type="Rhea" id="RHEA-COMP:9927"/>
        <dbReference type="Rhea" id="RHEA-COMP:14042"/>
        <dbReference type="ChEBI" id="CHEBI:15378"/>
        <dbReference type="ChEBI" id="CHEBI:16526"/>
        <dbReference type="ChEBI" id="CHEBI:64479"/>
        <dbReference type="ChEBI" id="CHEBI:78449"/>
        <dbReference type="ChEBI" id="CHEBI:78798"/>
        <dbReference type="ChEBI" id="CHEBI:138410"/>
    </reaction>
    <physiologicalReaction direction="left-to-right" evidence="11">
        <dbReference type="Rhea" id="RHEA:54941"/>
    </physiologicalReaction>
</comment>
<proteinExistence type="inferred from homology"/>
<evidence type="ECO:0000256" key="13">
    <source>
        <dbReference type="RuleBase" id="RU003694"/>
    </source>
</evidence>
<dbReference type="InterPro" id="IPR000794">
    <property type="entry name" value="Beta-ketoacyl_synthase"/>
</dbReference>
<evidence type="ECO:0000256" key="3">
    <source>
        <dbReference type="ARBA" id="ARBA00011738"/>
    </source>
</evidence>
<evidence type="ECO:0000256" key="5">
    <source>
        <dbReference type="ARBA" id="ARBA00022490"/>
    </source>
</evidence>
<reference evidence="15 16" key="1">
    <citation type="submission" date="2021-11" db="EMBL/GenBank/DDBJ databases">
        <title>Seasonal and diel survey of microbial diversity of the Tyrrhenian coast.</title>
        <authorList>
            <person name="Gattoni G."/>
            <person name="Corral P."/>
        </authorList>
    </citation>
    <scope>NUCLEOTIDE SEQUENCE [LARGE SCALE GENOMIC DNA]</scope>
    <source>
        <strain evidence="15 16">Mr9</strain>
    </source>
</reference>
<dbReference type="SMART" id="SM00825">
    <property type="entry name" value="PKS_KS"/>
    <property type="match status" value="1"/>
</dbReference>
<organism evidence="15 16">
    <name type="scientific">Leeuwenhoekiella parthenopeia</name>
    <dbReference type="NCBI Taxonomy" id="2890320"/>
    <lineage>
        <taxon>Bacteria</taxon>
        <taxon>Pseudomonadati</taxon>
        <taxon>Bacteroidota</taxon>
        <taxon>Flavobacteriia</taxon>
        <taxon>Flavobacteriales</taxon>
        <taxon>Flavobacteriaceae</taxon>
        <taxon>Leeuwenhoekiella</taxon>
    </lineage>
</organism>
<comment type="caution">
    <text evidence="15">The sequence shown here is derived from an EMBL/GenBank/DDBJ whole genome shotgun (WGS) entry which is preliminary data.</text>
</comment>
<sequence>MQNHRVVVTGLGVCAPNGVGVPAFKEAIENGKSGIRFYSELEKLNFSCQIGGMPLISEAVKSKYFTPLQLRNFNAAGILYGVAAGIEAWQDAGLKIDDEQCDFDSGTIFGVGTLGVDKYRESIYKVDEGNTRRLGSTSVQQTMSSGVSAYLGGMLGLGNLVTTNSSACTTGTEAVLLAYERIKYGKAKRMLAGSTSDGGPYVWCGFDALRILPSKYNDKPAKASRPMAADASGFVPGSGAGALVLESLESAQQRGATIYAEILGGHSNSGGQRQEGSMTAPNPIAVKRCISDALIHAGIEASAVDVINGHLTATTKDDLEIQNWSEALGRKGADFPYINSLKGMTGHCLAASGSIECVASVLQLKHQFLFPNINLEQVHPAIAAQISETRIPRTKTDLQFNILAKASFGFGDVNCCLIFSTFQS</sequence>
<evidence type="ECO:0000256" key="11">
    <source>
        <dbReference type="ARBA" id="ARBA00048121"/>
    </source>
</evidence>
<comment type="subunit">
    <text evidence="3">Homodimer.</text>
</comment>
<dbReference type="EMBL" id="JAJGMW010000008">
    <property type="protein sequence ID" value="MCC4212693.1"/>
    <property type="molecule type" value="Genomic_DNA"/>
</dbReference>
<keyword evidence="6 13" id="KW-0808">Transferase</keyword>
<dbReference type="EC" id="2.3.1.41" evidence="4"/>
<evidence type="ECO:0000313" key="15">
    <source>
        <dbReference type="EMBL" id="MCC4212693.1"/>
    </source>
</evidence>
<accession>A0ABS8GVV2</accession>
<dbReference type="PANTHER" id="PTHR11712">
    <property type="entry name" value="POLYKETIDE SYNTHASE-RELATED"/>
    <property type="match status" value="1"/>
</dbReference>
<keyword evidence="7" id="KW-0012">Acyltransferase</keyword>
<dbReference type="InterPro" id="IPR014030">
    <property type="entry name" value="Ketoacyl_synth_N"/>
</dbReference>
<dbReference type="Pfam" id="PF00109">
    <property type="entry name" value="ketoacyl-synt"/>
    <property type="match status" value="1"/>
</dbReference>
<evidence type="ECO:0000256" key="8">
    <source>
        <dbReference type="ARBA" id="ARBA00039450"/>
    </source>
</evidence>
<evidence type="ECO:0000313" key="16">
    <source>
        <dbReference type="Proteomes" id="UP001197770"/>
    </source>
</evidence>
<evidence type="ECO:0000256" key="9">
    <source>
        <dbReference type="ARBA" id="ARBA00041620"/>
    </source>
</evidence>
<comment type="subcellular location">
    <subcellularLocation>
        <location evidence="1">Cytoplasm</location>
    </subcellularLocation>
</comment>
<dbReference type="Pfam" id="PF02801">
    <property type="entry name" value="Ketoacyl-synt_C"/>
    <property type="match status" value="1"/>
</dbReference>
<evidence type="ECO:0000256" key="2">
    <source>
        <dbReference type="ARBA" id="ARBA00008467"/>
    </source>
</evidence>